<feature type="non-terminal residue" evidence="1">
    <location>
        <position position="1"/>
    </location>
</feature>
<dbReference type="RefSeq" id="WP_148043980.1">
    <property type="nucleotide sequence ID" value="NZ_JSAB01000075.1"/>
</dbReference>
<dbReference type="AlphaFoldDB" id="A0A422QM26"/>
<dbReference type="Gene3D" id="3.40.50.300">
    <property type="entry name" value="P-loop containing nucleotide triphosphate hydrolases"/>
    <property type="match status" value="1"/>
</dbReference>
<dbReference type="Proteomes" id="UP000283254">
    <property type="component" value="Unassembled WGS sequence"/>
</dbReference>
<dbReference type="OrthoDB" id="9803432at2"/>
<dbReference type="EMBL" id="JSAB01000075">
    <property type="protein sequence ID" value="RNF31055.1"/>
    <property type="molecule type" value="Genomic_DNA"/>
</dbReference>
<keyword evidence="2" id="KW-1185">Reference proteome</keyword>
<organism evidence="1 2">
    <name type="scientific">Massilia aurea</name>
    <dbReference type="NCBI Taxonomy" id="373040"/>
    <lineage>
        <taxon>Bacteria</taxon>
        <taxon>Pseudomonadati</taxon>
        <taxon>Pseudomonadota</taxon>
        <taxon>Betaproteobacteria</taxon>
        <taxon>Burkholderiales</taxon>
        <taxon>Oxalobacteraceae</taxon>
        <taxon>Telluria group</taxon>
        <taxon>Massilia</taxon>
    </lineage>
</organism>
<proteinExistence type="predicted"/>
<sequence>HTVLALPRESNAVLTRELVYTGITRASKVFTLVTPNGAVLREAIASRTYRTSGLRALVA</sequence>
<gene>
    <name evidence="1" type="ORF">NM04_09135</name>
</gene>
<evidence type="ECO:0000313" key="1">
    <source>
        <dbReference type="EMBL" id="RNF31055.1"/>
    </source>
</evidence>
<dbReference type="SUPFAM" id="SSF52540">
    <property type="entry name" value="P-loop containing nucleoside triphosphate hydrolases"/>
    <property type="match status" value="1"/>
</dbReference>
<evidence type="ECO:0008006" key="3">
    <source>
        <dbReference type="Google" id="ProtNLM"/>
    </source>
</evidence>
<protein>
    <recommendedName>
        <fullName evidence="3">UvrD-like helicase C-terminal domain-containing protein</fullName>
    </recommendedName>
</protein>
<name>A0A422QM26_9BURK</name>
<evidence type="ECO:0000313" key="2">
    <source>
        <dbReference type="Proteomes" id="UP000283254"/>
    </source>
</evidence>
<accession>A0A422QM26</accession>
<reference evidence="1" key="1">
    <citation type="submission" date="2014-10" db="EMBL/GenBank/DDBJ databases">
        <title>Massilia sp. genome.</title>
        <authorList>
            <person name="Xu B."/>
            <person name="Dai L."/>
            <person name="Huang Z."/>
        </authorList>
    </citation>
    <scope>NUCLEOTIDE SEQUENCE [LARGE SCALE GENOMIC DNA]</scope>
    <source>
        <strain evidence="1">CFS-1</strain>
    </source>
</reference>
<dbReference type="InterPro" id="IPR027417">
    <property type="entry name" value="P-loop_NTPase"/>
</dbReference>
<comment type="caution">
    <text evidence="1">The sequence shown here is derived from an EMBL/GenBank/DDBJ whole genome shotgun (WGS) entry which is preliminary data.</text>
</comment>